<dbReference type="Pfam" id="PF05598">
    <property type="entry name" value="DUF772"/>
    <property type="match status" value="1"/>
</dbReference>
<accession>A0A1M6T2W6</accession>
<keyword evidence="3" id="KW-1185">Reference proteome</keyword>
<feature type="domain" description="Transposase InsH N-terminal" evidence="1">
    <location>
        <begin position="33"/>
        <end position="74"/>
    </location>
</feature>
<proteinExistence type="predicted"/>
<reference evidence="2 3" key="1">
    <citation type="submission" date="2016-11" db="EMBL/GenBank/DDBJ databases">
        <authorList>
            <person name="Jaros S."/>
            <person name="Januszkiewicz K."/>
            <person name="Wedrychowicz H."/>
        </authorList>
    </citation>
    <scope>NUCLEOTIDE SEQUENCE [LARGE SCALE GENOMIC DNA]</scope>
    <source>
        <strain evidence="2 3">DSM 14501</strain>
    </source>
</reference>
<evidence type="ECO:0000313" key="2">
    <source>
        <dbReference type="EMBL" id="SHK51287.1"/>
    </source>
</evidence>
<evidence type="ECO:0000313" key="3">
    <source>
        <dbReference type="Proteomes" id="UP000184082"/>
    </source>
</evidence>
<protein>
    <recommendedName>
        <fullName evidence="1">Transposase InsH N-terminal domain-containing protein</fullName>
    </recommendedName>
</protein>
<feature type="non-terminal residue" evidence="2">
    <location>
        <position position="75"/>
    </location>
</feature>
<sequence length="75" mass="8992">MSNIISIEKIKERLIMLKRQQEMMISKYADLYDILIQKDHILRKIKELVDFSFVIEEVEKNYNLTHGRGAKDPIR</sequence>
<dbReference type="EMBL" id="FRAJ01000023">
    <property type="protein sequence ID" value="SHK51287.1"/>
    <property type="molecule type" value="Genomic_DNA"/>
</dbReference>
<dbReference type="AlphaFoldDB" id="A0A1M6T2W6"/>
<organism evidence="2 3">
    <name type="scientific">Caminicella sporogenes DSM 14501</name>
    <dbReference type="NCBI Taxonomy" id="1121266"/>
    <lineage>
        <taxon>Bacteria</taxon>
        <taxon>Bacillati</taxon>
        <taxon>Bacillota</taxon>
        <taxon>Clostridia</taxon>
        <taxon>Peptostreptococcales</taxon>
        <taxon>Caminicellaceae</taxon>
        <taxon>Caminicella</taxon>
    </lineage>
</organism>
<name>A0A1M6T2W6_9FIRM</name>
<dbReference type="InterPro" id="IPR008490">
    <property type="entry name" value="Transposase_InsH_N"/>
</dbReference>
<gene>
    <name evidence="2" type="ORF">SAMN02745883_02218</name>
</gene>
<evidence type="ECO:0000259" key="1">
    <source>
        <dbReference type="Pfam" id="PF05598"/>
    </source>
</evidence>
<dbReference type="Proteomes" id="UP000184082">
    <property type="component" value="Unassembled WGS sequence"/>
</dbReference>